<dbReference type="HOGENOM" id="CLU_002333_5_0_1"/>
<dbReference type="Pfam" id="PF17216">
    <property type="entry name" value="Rrp44_CSD1"/>
    <property type="match status" value="1"/>
</dbReference>
<dbReference type="GO" id="GO:0000175">
    <property type="term" value="F:3'-5'-RNA exonuclease activity"/>
    <property type="evidence" value="ECO:0007669"/>
    <property type="project" value="TreeGrafter"/>
</dbReference>
<comment type="subcellular location">
    <subcellularLocation>
        <location evidence="2">Nucleus</location>
    </subcellularLocation>
</comment>
<dbReference type="Pfam" id="PF00773">
    <property type="entry name" value="RNB"/>
    <property type="match status" value="1"/>
</dbReference>
<dbReference type="PROSITE" id="PS01175">
    <property type="entry name" value="RIBONUCLEASE_II"/>
    <property type="match status" value="1"/>
</dbReference>
<comment type="similarity">
    <text evidence="3 12">Belongs to the RNR ribonuclease family.</text>
</comment>
<gene>
    <name evidence="15" type="primary">107359639</name>
</gene>
<keyword evidence="11" id="KW-0539">Nucleus</keyword>
<dbReference type="AlphaFoldDB" id="T1K1D9"/>
<feature type="compositionally biased region" description="Basic and acidic residues" evidence="13">
    <location>
        <begin position="340"/>
        <end position="351"/>
    </location>
</feature>
<keyword evidence="16" id="KW-1185">Reference proteome</keyword>
<dbReference type="InterPro" id="IPR041505">
    <property type="entry name" value="Dis3_CSD2"/>
</dbReference>
<evidence type="ECO:0000313" key="15">
    <source>
        <dbReference type="EnsemblMetazoa" id="tetur04g01050.1"/>
    </source>
</evidence>
<name>T1K1D9_TETUR</name>
<keyword evidence="4" id="KW-0698">rRNA processing</keyword>
<dbReference type="Gene3D" id="2.40.50.700">
    <property type="match status" value="1"/>
</dbReference>
<evidence type="ECO:0000256" key="12">
    <source>
        <dbReference type="RuleBase" id="RU003901"/>
    </source>
</evidence>
<dbReference type="GO" id="GO:0003723">
    <property type="term" value="F:RNA binding"/>
    <property type="evidence" value="ECO:0007669"/>
    <property type="project" value="UniProtKB-KW"/>
</dbReference>
<accession>T1K1D9</accession>
<comment type="cofactor">
    <cofactor evidence="1">
        <name>Mg(2+)</name>
        <dbReference type="ChEBI" id="CHEBI:18420"/>
    </cofactor>
</comment>
<evidence type="ECO:0000313" key="16">
    <source>
        <dbReference type="Proteomes" id="UP000015104"/>
    </source>
</evidence>
<dbReference type="PANTHER" id="PTHR23355">
    <property type="entry name" value="RIBONUCLEASE"/>
    <property type="match status" value="1"/>
</dbReference>
<feature type="region of interest" description="Disordered" evidence="13">
    <location>
        <begin position="330"/>
        <end position="351"/>
    </location>
</feature>
<dbReference type="InterPro" id="IPR022966">
    <property type="entry name" value="RNase_II/R_CS"/>
</dbReference>
<dbReference type="GO" id="GO:0000176">
    <property type="term" value="C:nuclear exosome (RNase complex)"/>
    <property type="evidence" value="ECO:0007669"/>
    <property type="project" value="TreeGrafter"/>
</dbReference>
<proteinExistence type="inferred from homology"/>
<dbReference type="Proteomes" id="UP000015104">
    <property type="component" value="Unassembled WGS sequence"/>
</dbReference>
<keyword evidence="6" id="KW-0378">Hydrolase</keyword>
<dbReference type="SMART" id="SM00955">
    <property type="entry name" value="RNB"/>
    <property type="match status" value="1"/>
</dbReference>
<reference evidence="15" key="2">
    <citation type="submission" date="2015-06" db="UniProtKB">
        <authorList>
            <consortium name="EnsemblMetazoa"/>
        </authorList>
    </citation>
    <scope>IDENTIFICATION</scope>
</reference>
<dbReference type="eggNOG" id="KOG2102">
    <property type="taxonomic scope" value="Eukaryota"/>
</dbReference>
<dbReference type="OrthoDB" id="372421at2759"/>
<evidence type="ECO:0000256" key="4">
    <source>
        <dbReference type="ARBA" id="ARBA00022552"/>
    </source>
</evidence>
<dbReference type="InterPro" id="IPR033771">
    <property type="entry name" value="Rrp44_CSD1"/>
</dbReference>
<dbReference type="GO" id="GO:0016075">
    <property type="term" value="P:rRNA catabolic process"/>
    <property type="evidence" value="ECO:0007669"/>
    <property type="project" value="TreeGrafter"/>
</dbReference>
<keyword evidence="10" id="KW-0694">RNA-binding</keyword>
<keyword evidence="9" id="KW-0460">Magnesium</keyword>
<evidence type="ECO:0000256" key="11">
    <source>
        <dbReference type="ARBA" id="ARBA00023242"/>
    </source>
</evidence>
<keyword evidence="5" id="KW-0540">Nuclease</keyword>
<evidence type="ECO:0000256" key="6">
    <source>
        <dbReference type="ARBA" id="ARBA00022801"/>
    </source>
</evidence>
<dbReference type="InterPro" id="IPR050180">
    <property type="entry name" value="RNR_Ribonuclease"/>
</dbReference>
<dbReference type="GO" id="GO:0006364">
    <property type="term" value="P:rRNA processing"/>
    <property type="evidence" value="ECO:0007669"/>
    <property type="project" value="UniProtKB-KW"/>
</dbReference>
<feature type="domain" description="RNB" evidence="14">
    <location>
        <begin position="488"/>
        <end position="826"/>
    </location>
</feature>
<dbReference type="InterPro" id="IPR001900">
    <property type="entry name" value="RNase_II/R"/>
</dbReference>
<evidence type="ECO:0000256" key="2">
    <source>
        <dbReference type="ARBA" id="ARBA00004123"/>
    </source>
</evidence>
<dbReference type="CDD" id="cd09862">
    <property type="entry name" value="PIN_Rrp44-like"/>
    <property type="match status" value="1"/>
</dbReference>
<keyword evidence="7" id="KW-0271">Exosome</keyword>
<dbReference type="PANTHER" id="PTHR23355:SF35">
    <property type="entry name" value="EXOSOME COMPLEX EXONUCLEASE RRP44"/>
    <property type="match status" value="1"/>
</dbReference>
<evidence type="ECO:0000256" key="3">
    <source>
        <dbReference type="ARBA" id="ARBA00005785"/>
    </source>
</evidence>
<evidence type="ECO:0000256" key="5">
    <source>
        <dbReference type="ARBA" id="ARBA00022722"/>
    </source>
</evidence>
<dbReference type="Pfam" id="PF17849">
    <property type="entry name" value="OB_Dis3"/>
    <property type="match status" value="1"/>
</dbReference>
<protein>
    <recommendedName>
        <fullName evidence="14">RNB domain-containing protein</fullName>
    </recommendedName>
</protein>
<dbReference type="OMA" id="GQVMRNN"/>
<dbReference type="STRING" id="32264.T1K1D9"/>
<sequence length="973" mass="110742">MFSGEPLTSSMTKAGNVRSFYLKTKRGAIVKIVREYYLRNDIPCGLECSTCPITDCSTKLSRKSRAQINKLIPKAHLIVPDVNVLNNQLDVIESSTFGDELILLKTDLNEIRSTNLSLFKRLMDVKGKKNIFLFENQFNEHTYVERLPKETREQYIFRLAISAIKWYQNHIGKKLQIVLLVNDSSTKAKATAEGLTCFTLVEYVENLHDNVELLDKVVRPPDEKMEVDQAIEKAAKFLYPEHLPLAIIQKGIKEGKYYQAKFATNRDNYLEGSVHITMNGEAVRVLISGRENMNRAVNDDIVAIEIAPKEEWKSKSDFVLTADLITEDKDEKELEEPSELENKKDKKSEEGVIKRPTGKVVGIIKRNWRQYCGIIRERDACIMKNTIITSHFFVPIDKRIPMIRIETRQYDSLKSQRILVAIDNWPRDSKFPRGHYVRALGPIGDKATENEILLLEHDIPHLQFTKSVMNCLPDPDKWSIPPEELSKRLDFRDKPICSVDPPGCTDIDDALHCIDLGNGTYEVGVHIADVSAFVKPNTPLDQEAANRSTTVYLVDNRIDMIPTVLSSNLCSLMENRERQTFSVIWKLNAKTAEVIDTRFAKSVIKSRAALTYAEAQLRIDSKDSKDDVTQGLRRLNALAKKLKKKRIDKGALVLASLGEIKFIEVDSETADNVTKIESKQLQDTNSMVEEFMLLANISVAEKLYQEVPQLALLRHHPKPSAANFDELVQACKSHGFDIDVQDGKSLAKSLDGAKDPKNSYLNLMIRMITTRCMTQAQYFCSGKMADPENNFLHFGLATPIYTHFTSPIRRYADLIVHRLLSHVIGDTNLDPVLTSSEKIQTLCENINYRHHQAQLASRASIKLHTLIYIKSVKKPLTEEGYILFVRKNALQILVPRLAFEATYFFESLTDWEYDGLTCTVKYLKKDITLRQFDPVKIKLSLIDKSTEFRKGVEVIDVQLIKPLIESNVKAIST</sequence>
<keyword evidence="8" id="KW-0269">Exonuclease</keyword>
<organism evidence="15 16">
    <name type="scientific">Tetranychus urticae</name>
    <name type="common">Two-spotted spider mite</name>
    <dbReference type="NCBI Taxonomy" id="32264"/>
    <lineage>
        <taxon>Eukaryota</taxon>
        <taxon>Metazoa</taxon>
        <taxon>Ecdysozoa</taxon>
        <taxon>Arthropoda</taxon>
        <taxon>Chelicerata</taxon>
        <taxon>Arachnida</taxon>
        <taxon>Acari</taxon>
        <taxon>Acariformes</taxon>
        <taxon>Trombidiformes</taxon>
        <taxon>Prostigmata</taxon>
        <taxon>Eleutherengona</taxon>
        <taxon>Raphignathae</taxon>
        <taxon>Tetranychoidea</taxon>
        <taxon>Tetranychidae</taxon>
        <taxon>Tetranychus</taxon>
    </lineage>
</organism>
<evidence type="ECO:0000256" key="7">
    <source>
        <dbReference type="ARBA" id="ARBA00022835"/>
    </source>
</evidence>
<dbReference type="EMBL" id="CAEY01001351">
    <property type="status" value="NOT_ANNOTATED_CDS"/>
    <property type="molecule type" value="Genomic_DNA"/>
</dbReference>
<evidence type="ECO:0000256" key="8">
    <source>
        <dbReference type="ARBA" id="ARBA00022839"/>
    </source>
</evidence>
<dbReference type="SUPFAM" id="SSF50249">
    <property type="entry name" value="Nucleic acid-binding proteins"/>
    <property type="match status" value="3"/>
</dbReference>
<dbReference type="GO" id="GO:0000177">
    <property type="term" value="C:cytoplasmic exosome (RNase complex)"/>
    <property type="evidence" value="ECO:0007669"/>
    <property type="project" value="TreeGrafter"/>
</dbReference>
<evidence type="ECO:0000256" key="1">
    <source>
        <dbReference type="ARBA" id="ARBA00001946"/>
    </source>
</evidence>
<dbReference type="Gene3D" id="2.40.50.690">
    <property type="match status" value="1"/>
</dbReference>
<dbReference type="Gene3D" id="2.40.50.140">
    <property type="entry name" value="Nucleic acid-binding proteins"/>
    <property type="match status" value="1"/>
</dbReference>
<dbReference type="KEGG" id="tut:107359639"/>
<dbReference type="Gene3D" id="3.40.50.1010">
    <property type="entry name" value="5'-nuclease"/>
    <property type="match status" value="1"/>
</dbReference>
<dbReference type="GO" id="GO:0004519">
    <property type="term" value="F:endonuclease activity"/>
    <property type="evidence" value="ECO:0007669"/>
    <property type="project" value="TreeGrafter"/>
</dbReference>
<dbReference type="GO" id="GO:0071031">
    <property type="term" value="P:nuclear mRNA surveillance of mRNA 3'-end processing"/>
    <property type="evidence" value="ECO:0007669"/>
    <property type="project" value="TreeGrafter"/>
</dbReference>
<evidence type="ECO:0000259" key="14">
    <source>
        <dbReference type="SMART" id="SM00955"/>
    </source>
</evidence>
<evidence type="ECO:0000256" key="9">
    <source>
        <dbReference type="ARBA" id="ARBA00022842"/>
    </source>
</evidence>
<evidence type="ECO:0000256" key="13">
    <source>
        <dbReference type="SAM" id="MobiDB-lite"/>
    </source>
</evidence>
<evidence type="ECO:0000256" key="10">
    <source>
        <dbReference type="ARBA" id="ARBA00022884"/>
    </source>
</evidence>
<reference evidence="16" key="1">
    <citation type="submission" date="2011-08" db="EMBL/GenBank/DDBJ databases">
        <authorList>
            <person name="Rombauts S."/>
        </authorList>
    </citation>
    <scope>NUCLEOTIDE SEQUENCE</scope>
    <source>
        <strain evidence="16">London</strain>
    </source>
</reference>
<dbReference type="FunFam" id="2.40.50.700:FF:000004">
    <property type="entry name" value="Exosome complex exonuclease RRP44 homolog A"/>
    <property type="match status" value="1"/>
</dbReference>
<dbReference type="EnsemblMetazoa" id="tetur04g01050.1">
    <property type="protein sequence ID" value="tetur04g01050.1"/>
    <property type="gene ID" value="tetur04g01050"/>
</dbReference>
<dbReference type="InterPro" id="IPR012340">
    <property type="entry name" value="NA-bd_OB-fold"/>
</dbReference>